<dbReference type="PANTHER" id="PTHR24351">
    <property type="entry name" value="RIBOSOMAL PROTEIN S6 KINASE"/>
    <property type="match status" value="1"/>
</dbReference>
<feature type="domain" description="PH" evidence="10">
    <location>
        <begin position="112"/>
        <end position="201"/>
    </location>
</feature>
<accession>A0A914NTN3</accession>
<name>A0A914NTN3_MELIC</name>
<feature type="region of interest" description="Disordered" evidence="9">
    <location>
        <begin position="1"/>
        <end position="40"/>
    </location>
</feature>
<sequence>MVSASPTAPIPQQQSKPSITGQQEAPAGQGQRTRKASSTSNFLASLASSIYGSSTPSGGTGSSHTQSFSIQGDIDATQQRNSPLPSLSSIGSDATLNRKMSTASQKVRTREDVIYEGWLLKRGEHIKNWRQRYFSKPIDSYNDPLNDFTVKDVQLMKLDRPKPNTILVRGLQWTTVIERMFCAETPDQRDCWINAIKSVAENLKREELLHGGVQDQEMMQWIQPNIRGLINQLPLSSDNGYMPGLQGFGGIPNQFHTTVAAAGAAQQKQLLHEAMVKAQAAANAAAMATSSGGNVCAEAVAAAEKAAAELEKPEGQKTRSRITLDDFEFLKVLGKGTFGKVILCREKRTSRLYAIKILKKEVIIQKDEVAHTLTENRVLQRCKHPFLTELTYSFQTSDRLCFVMEFAIGGDLYYHLNRQVGKYKEGFSESRTRFYGAEIVLALGYLHDNNIVYRDLKLENLLLDRDGHIKIADFGLCKEDISFSGRTRTFCGTPEYFRAPRGFWKKMIMDVSVDWWGLVLLCMKWLVFFN</sequence>
<dbReference type="SMART" id="SM00220">
    <property type="entry name" value="S_TKc"/>
    <property type="match status" value="1"/>
</dbReference>
<evidence type="ECO:0000256" key="7">
    <source>
        <dbReference type="ARBA" id="ARBA00022840"/>
    </source>
</evidence>
<evidence type="ECO:0000313" key="13">
    <source>
        <dbReference type="WBParaSite" id="Minc3s09637g43404"/>
    </source>
</evidence>
<dbReference type="InterPro" id="IPR017441">
    <property type="entry name" value="Protein_kinase_ATP_BS"/>
</dbReference>
<dbReference type="InterPro" id="IPR001849">
    <property type="entry name" value="PH_domain"/>
</dbReference>
<feature type="compositionally biased region" description="Polar residues" evidence="9">
    <location>
        <begin position="1"/>
        <end position="23"/>
    </location>
</feature>
<keyword evidence="2" id="KW-0723">Serine/threonine-protein kinase</keyword>
<evidence type="ECO:0000256" key="8">
    <source>
        <dbReference type="PROSITE-ProRule" id="PRU10141"/>
    </source>
</evidence>
<evidence type="ECO:0000259" key="11">
    <source>
        <dbReference type="PROSITE" id="PS50011"/>
    </source>
</evidence>
<dbReference type="CDD" id="cd01241">
    <property type="entry name" value="PH_PKB"/>
    <property type="match status" value="1"/>
</dbReference>
<evidence type="ECO:0000256" key="3">
    <source>
        <dbReference type="ARBA" id="ARBA00022553"/>
    </source>
</evidence>
<dbReference type="Proteomes" id="UP000887563">
    <property type="component" value="Unplaced"/>
</dbReference>
<evidence type="ECO:0000313" key="12">
    <source>
        <dbReference type="Proteomes" id="UP000887563"/>
    </source>
</evidence>
<dbReference type="SUPFAM" id="SSF50729">
    <property type="entry name" value="PH domain-like"/>
    <property type="match status" value="1"/>
</dbReference>
<comment type="similarity">
    <text evidence="1">Belongs to the protein kinase superfamily. AGC Ser/Thr protein kinase family. RAC subfamily.</text>
</comment>
<dbReference type="SUPFAM" id="SSF56112">
    <property type="entry name" value="Protein kinase-like (PK-like)"/>
    <property type="match status" value="1"/>
</dbReference>
<feature type="domain" description="Protein kinase" evidence="11">
    <location>
        <begin position="327"/>
        <end position="530"/>
    </location>
</feature>
<dbReference type="Gene3D" id="1.10.510.10">
    <property type="entry name" value="Transferase(Phosphotransferase) domain 1"/>
    <property type="match status" value="1"/>
</dbReference>
<keyword evidence="12" id="KW-1185">Reference proteome</keyword>
<feature type="region of interest" description="Disordered" evidence="9">
    <location>
        <begin position="77"/>
        <end position="103"/>
    </location>
</feature>
<proteinExistence type="inferred from homology"/>
<keyword evidence="7 8" id="KW-0067">ATP-binding</keyword>
<feature type="binding site" evidence="8">
    <location>
        <position position="356"/>
    </location>
    <ligand>
        <name>ATP</name>
        <dbReference type="ChEBI" id="CHEBI:30616"/>
    </ligand>
</feature>
<keyword evidence="6" id="KW-0418">Kinase</keyword>
<dbReference type="InterPro" id="IPR008271">
    <property type="entry name" value="Ser/Thr_kinase_AS"/>
</dbReference>
<dbReference type="GO" id="GO:0005524">
    <property type="term" value="F:ATP binding"/>
    <property type="evidence" value="ECO:0007669"/>
    <property type="project" value="UniProtKB-UniRule"/>
</dbReference>
<keyword evidence="5 8" id="KW-0547">Nucleotide-binding</keyword>
<evidence type="ECO:0000256" key="6">
    <source>
        <dbReference type="ARBA" id="ARBA00022777"/>
    </source>
</evidence>
<organism evidence="12 13">
    <name type="scientific">Meloidogyne incognita</name>
    <name type="common">Southern root-knot nematode worm</name>
    <name type="synonym">Oxyuris incognita</name>
    <dbReference type="NCBI Taxonomy" id="6306"/>
    <lineage>
        <taxon>Eukaryota</taxon>
        <taxon>Metazoa</taxon>
        <taxon>Ecdysozoa</taxon>
        <taxon>Nematoda</taxon>
        <taxon>Chromadorea</taxon>
        <taxon>Rhabditida</taxon>
        <taxon>Tylenchina</taxon>
        <taxon>Tylenchomorpha</taxon>
        <taxon>Tylenchoidea</taxon>
        <taxon>Meloidogynidae</taxon>
        <taxon>Meloidogyninae</taxon>
        <taxon>Meloidogyne</taxon>
        <taxon>Meloidogyne incognita group</taxon>
    </lineage>
</organism>
<dbReference type="PROSITE" id="PS00108">
    <property type="entry name" value="PROTEIN_KINASE_ST"/>
    <property type="match status" value="1"/>
</dbReference>
<protein>
    <submittedName>
        <fullName evidence="13">Uncharacterized protein</fullName>
    </submittedName>
</protein>
<dbReference type="GO" id="GO:0004674">
    <property type="term" value="F:protein serine/threonine kinase activity"/>
    <property type="evidence" value="ECO:0007669"/>
    <property type="project" value="UniProtKB-KW"/>
</dbReference>
<dbReference type="PROSITE" id="PS00107">
    <property type="entry name" value="PROTEIN_KINASE_ATP"/>
    <property type="match status" value="1"/>
</dbReference>
<keyword evidence="3" id="KW-0597">Phosphoprotein</keyword>
<dbReference type="PROSITE" id="PS50003">
    <property type="entry name" value="PH_DOMAIN"/>
    <property type="match status" value="1"/>
</dbReference>
<reference evidence="13" key="1">
    <citation type="submission" date="2022-11" db="UniProtKB">
        <authorList>
            <consortium name="WormBaseParasite"/>
        </authorList>
    </citation>
    <scope>IDENTIFICATION</scope>
</reference>
<keyword evidence="4" id="KW-0808">Transferase</keyword>
<dbReference type="Pfam" id="PF00069">
    <property type="entry name" value="Pkinase"/>
    <property type="match status" value="1"/>
</dbReference>
<evidence type="ECO:0000256" key="9">
    <source>
        <dbReference type="SAM" id="MobiDB-lite"/>
    </source>
</evidence>
<dbReference type="InterPro" id="IPR039026">
    <property type="entry name" value="PH_PKB"/>
</dbReference>
<dbReference type="InterPro" id="IPR011993">
    <property type="entry name" value="PH-like_dom_sf"/>
</dbReference>
<dbReference type="WBParaSite" id="Minc3s09637g43404">
    <property type="protein sequence ID" value="Minc3s09637g43404"/>
    <property type="gene ID" value="Minc3s09637g43404"/>
</dbReference>
<dbReference type="Gene3D" id="3.30.200.20">
    <property type="entry name" value="Phosphorylase Kinase, domain 1"/>
    <property type="match status" value="1"/>
</dbReference>
<evidence type="ECO:0000256" key="4">
    <source>
        <dbReference type="ARBA" id="ARBA00022679"/>
    </source>
</evidence>
<dbReference type="FunFam" id="1.10.510.10:FF:000551">
    <property type="entry name" value="Non-specific serine/threonine protein kinase"/>
    <property type="match status" value="1"/>
</dbReference>
<evidence type="ECO:0000256" key="1">
    <source>
        <dbReference type="ARBA" id="ARBA00006935"/>
    </source>
</evidence>
<dbReference type="FunFam" id="2.30.29.30:FF:000027">
    <property type="entry name" value="Non-specific serine/threonine protein kinase"/>
    <property type="match status" value="1"/>
</dbReference>
<dbReference type="AlphaFoldDB" id="A0A914NTN3"/>
<dbReference type="Gene3D" id="2.30.29.30">
    <property type="entry name" value="Pleckstrin-homology domain (PH domain)/Phosphotyrosine-binding domain (PTB)"/>
    <property type="match status" value="1"/>
</dbReference>
<dbReference type="InterPro" id="IPR011009">
    <property type="entry name" value="Kinase-like_dom_sf"/>
</dbReference>
<dbReference type="FunFam" id="3.30.200.20:FF:001053">
    <property type="entry name" value="Non-specific serine/threonine protein kinase"/>
    <property type="match status" value="1"/>
</dbReference>
<evidence type="ECO:0000256" key="5">
    <source>
        <dbReference type="ARBA" id="ARBA00022741"/>
    </source>
</evidence>
<dbReference type="SMART" id="SM00233">
    <property type="entry name" value="PH"/>
    <property type="match status" value="1"/>
</dbReference>
<evidence type="ECO:0000259" key="10">
    <source>
        <dbReference type="PROSITE" id="PS50003"/>
    </source>
</evidence>
<dbReference type="Pfam" id="PF00169">
    <property type="entry name" value="PH"/>
    <property type="match status" value="1"/>
</dbReference>
<evidence type="ECO:0000256" key="2">
    <source>
        <dbReference type="ARBA" id="ARBA00022527"/>
    </source>
</evidence>
<dbReference type="PROSITE" id="PS50011">
    <property type="entry name" value="PROTEIN_KINASE_DOM"/>
    <property type="match status" value="1"/>
</dbReference>
<dbReference type="InterPro" id="IPR000719">
    <property type="entry name" value="Prot_kinase_dom"/>
</dbReference>